<proteinExistence type="predicted"/>
<dbReference type="PANTHER" id="PTHR43750">
    <property type="entry name" value="UDP-GLUCOSE 6-DEHYDROGENASE TUAD"/>
    <property type="match status" value="1"/>
</dbReference>
<dbReference type="InterPro" id="IPR001732">
    <property type="entry name" value="UDP-Glc/GDP-Man_DH_N"/>
</dbReference>
<accession>A0A5S9MKC7</accession>
<organism evidence="2 3">
    <name type="scientific">Bacillus safensis</name>
    <dbReference type="NCBI Taxonomy" id="561879"/>
    <lineage>
        <taxon>Bacteria</taxon>
        <taxon>Bacillati</taxon>
        <taxon>Bacillota</taxon>
        <taxon>Bacilli</taxon>
        <taxon>Bacillales</taxon>
        <taxon>Bacillaceae</taxon>
        <taxon>Bacillus</taxon>
    </lineage>
</organism>
<dbReference type="EMBL" id="AP021906">
    <property type="protein sequence ID" value="BBP92644.1"/>
    <property type="molecule type" value="Genomic_DNA"/>
</dbReference>
<dbReference type="Proteomes" id="UP000464658">
    <property type="component" value="Chromosome"/>
</dbReference>
<feature type="domain" description="UDP-glucose/GDP-mannose dehydrogenase N-terminal" evidence="1">
    <location>
        <begin position="1"/>
        <end position="71"/>
    </location>
</feature>
<name>A0A5S9MKC7_BACIA</name>
<gene>
    <name evidence="2" type="ORF">BsIDN1_62620</name>
</gene>
<dbReference type="InterPro" id="IPR036291">
    <property type="entry name" value="NAD(P)-bd_dom_sf"/>
</dbReference>
<dbReference type="Pfam" id="PF03721">
    <property type="entry name" value="UDPG_MGDP_dh_N"/>
    <property type="match status" value="1"/>
</dbReference>
<dbReference type="PANTHER" id="PTHR43750:SF3">
    <property type="entry name" value="UDP-GLUCOSE 6-DEHYDROGENASE TUAD"/>
    <property type="match status" value="1"/>
</dbReference>
<evidence type="ECO:0000313" key="3">
    <source>
        <dbReference type="Proteomes" id="UP000464658"/>
    </source>
</evidence>
<dbReference type="GO" id="GO:0051287">
    <property type="term" value="F:NAD binding"/>
    <property type="evidence" value="ECO:0007669"/>
    <property type="project" value="InterPro"/>
</dbReference>
<dbReference type="Gene3D" id="3.40.50.720">
    <property type="entry name" value="NAD(P)-binding Rossmann-like Domain"/>
    <property type="match status" value="1"/>
</dbReference>
<dbReference type="SUPFAM" id="SSF51735">
    <property type="entry name" value="NAD(P)-binding Rossmann-fold domains"/>
    <property type="match status" value="1"/>
</dbReference>
<evidence type="ECO:0000313" key="2">
    <source>
        <dbReference type="EMBL" id="BBP92644.1"/>
    </source>
</evidence>
<evidence type="ECO:0000259" key="1">
    <source>
        <dbReference type="Pfam" id="PF03721"/>
    </source>
</evidence>
<dbReference type="AlphaFoldDB" id="A0A5S9MKC7"/>
<reference evidence="2 3" key="1">
    <citation type="submission" date="2019-12" db="EMBL/GenBank/DDBJ databases">
        <title>Full genome sequence of a Bacillus safensis strain isolated from commercially available natto in Indonesia.</title>
        <authorList>
            <person name="Yoshida M."/>
            <person name="Uomi M."/>
            <person name="Waturangi D."/>
            <person name="Ekaputri J.J."/>
            <person name="Setiamarga D.H.E."/>
        </authorList>
    </citation>
    <scope>NUCLEOTIDE SEQUENCE [LARGE SCALE GENOMIC DNA]</scope>
    <source>
        <strain evidence="2 3">IDN1</strain>
    </source>
</reference>
<protein>
    <recommendedName>
        <fullName evidence="1">UDP-glucose/GDP-mannose dehydrogenase N-terminal domain-containing protein</fullName>
    </recommendedName>
</protein>
<sequence>MIGTGYVGLVSGTCFADIGNRVICCDIDESKINSLKSGVVPIYEPGLKELIEKNTEEGRLFFLTNIPAAIRGIRDYLYCRRDTDDTTGGKQI</sequence>
<dbReference type="GO" id="GO:0016616">
    <property type="term" value="F:oxidoreductase activity, acting on the CH-OH group of donors, NAD or NADP as acceptor"/>
    <property type="evidence" value="ECO:0007669"/>
    <property type="project" value="InterPro"/>
</dbReference>